<feature type="chain" id="PRO_5004562497" evidence="2">
    <location>
        <begin position="26"/>
        <end position="435"/>
    </location>
</feature>
<dbReference type="InParanoid" id="S8DSY6"/>
<dbReference type="Proteomes" id="UP000015241">
    <property type="component" value="Unassembled WGS sequence"/>
</dbReference>
<keyword evidence="1" id="KW-0812">Transmembrane</keyword>
<accession>S8DSY6</accession>
<evidence type="ECO:0000256" key="1">
    <source>
        <dbReference type="SAM" id="Phobius"/>
    </source>
</evidence>
<feature type="transmembrane region" description="Helical" evidence="1">
    <location>
        <begin position="416"/>
        <end position="434"/>
    </location>
</feature>
<keyword evidence="4" id="KW-1185">Reference proteome</keyword>
<dbReference type="HOGENOM" id="CLU_630105_0_0_1"/>
<proteinExistence type="predicted"/>
<dbReference type="OrthoDB" id="2795783at2759"/>
<protein>
    <submittedName>
        <fullName evidence="3">Uncharacterized protein</fullName>
    </submittedName>
</protein>
<reference evidence="3 4" key="1">
    <citation type="journal article" date="2012" name="Science">
        <title>The Paleozoic origin of enzymatic lignin decomposition reconstructed from 31 fungal genomes.</title>
        <authorList>
            <person name="Floudas D."/>
            <person name="Binder M."/>
            <person name="Riley R."/>
            <person name="Barry K."/>
            <person name="Blanchette R.A."/>
            <person name="Henrissat B."/>
            <person name="Martinez A.T."/>
            <person name="Otillar R."/>
            <person name="Spatafora J.W."/>
            <person name="Yadav J.S."/>
            <person name="Aerts A."/>
            <person name="Benoit I."/>
            <person name="Boyd A."/>
            <person name="Carlson A."/>
            <person name="Copeland A."/>
            <person name="Coutinho P.M."/>
            <person name="de Vries R.P."/>
            <person name="Ferreira P."/>
            <person name="Findley K."/>
            <person name="Foster B."/>
            <person name="Gaskell J."/>
            <person name="Glotzer D."/>
            <person name="Gorecki P."/>
            <person name="Heitman J."/>
            <person name="Hesse C."/>
            <person name="Hori C."/>
            <person name="Igarashi K."/>
            <person name="Jurgens J.A."/>
            <person name="Kallen N."/>
            <person name="Kersten P."/>
            <person name="Kohler A."/>
            <person name="Kuees U."/>
            <person name="Kumar T.K.A."/>
            <person name="Kuo A."/>
            <person name="LaButti K."/>
            <person name="Larrondo L.F."/>
            <person name="Lindquist E."/>
            <person name="Ling A."/>
            <person name="Lombard V."/>
            <person name="Lucas S."/>
            <person name="Lundell T."/>
            <person name="Martin R."/>
            <person name="McLaughlin D.J."/>
            <person name="Morgenstern I."/>
            <person name="Morin E."/>
            <person name="Murat C."/>
            <person name="Nagy L.G."/>
            <person name="Nolan M."/>
            <person name="Ohm R.A."/>
            <person name="Patyshakuliyeva A."/>
            <person name="Rokas A."/>
            <person name="Ruiz-Duenas F.J."/>
            <person name="Sabat G."/>
            <person name="Salamov A."/>
            <person name="Samejima M."/>
            <person name="Schmutz J."/>
            <person name="Slot J.C."/>
            <person name="St John F."/>
            <person name="Stenlid J."/>
            <person name="Sun H."/>
            <person name="Sun S."/>
            <person name="Syed K."/>
            <person name="Tsang A."/>
            <person name="Wiebenga A."/>
            <person name="Young D."/>
            <person name="Pisabarro A."/>
            <person name="Eastwood D.C."/>
            <person name="Martin F."/>
            <person name="Cullen D."/>
            <person name="Grigoriev I.V."/>
            <person name="Hibbett D.S."/>
        </authorList>
    </citation>
    <scope>NUCLEOTIDE SEQUENCE</scope>
    <source>
        <strain evidence="4">FP-58527</strain>
    </source>
</reference>
<evidence type="ECO:0000313" key="3">
    <source>
        <dbReference type="EMBL" id="EPS94348.1"/>
    </source>
</evidence>
<gene>
    <name evidence="3" type="ORF">FOMPIDRAFT_1055165</name>
</gene>
<dbReference type="EMBL" id="KE504236">
    <property type="protein sequence ID" value="EPS94348.1"/>
    <property type="molecule type" value="Genomic_DNA"/>
</dbReference>
<evidence type="ECO:0000256" key="2">
    <source>
        <dbReference type="SAM" id="SignalP"/>
    </source>
</evidence>
<evidence type="ECO:0000313" key="4">
    <source>
        <dbReference type="Proteomes" id="UP000015241"/>
    </source>
</evidence>
<feature type="transmembrane region" description="Helical" evidence="1">
    <location>
        <begin position="72"/>
        <end position="96"/>
    </location>
</feature>
<keyword evidence="1" id="KW-0472">Membrane</keyword>
<name>S8DSY6_FOMSC</name>
<keyword evidence="1" id="KW-1133">Transmembrane helix</keyword>
<organism evidence="3 4">
    <name type="scientific">Fomitopsis schrenkii</name>
    <name type="common">Brown rot fungus</name>
    <dbReference type="NCBI Taxonomy" id="2126942"/>
    <lineage>
        <taxon>Eukaryota</taxon>
        <taxon>Fungi</taxon>
        <taxon>Dikarya</taxon>
        <taxon>Basidiomycota</taxon>
        <taxon>Agaricomycotina</taxon>
        <taxon>Agaricomycetes</taxon>
        <taxon>Polyporales</taxon>
        <taxon>Fomitopsis</taxon>
    </lineage>
</organism>
<sequence length="435" mass="47776">MAFSSWFKLSARVLSTFWLCRSVQGKKHHRTRSLASFLQKRADAATLDPYTITGNAAVEEDAADVPMDHTTALTYVLSFCIIAAAVAGIFVATLVIKYRRRRRAATAEPPDAQAAWEKLGAGADTQADTRVPGTHARDHFKRMGIIHPPTACLRQLDSRLPCRCPVCAAPIPAERNPASNAEVPARLQLSSAASRGRIVPRRTHNDENALAAPPRVRPTTPVSPHEHEWTLFHDASLPVPGPAQTGPFEPARLAQMSPLSSLRSELVRELERPPLFSDDSGASSIRLVVTPNVKENGLDEEKENPFQDEASVTLETVAAFKLVPETDLANKHAWIADADWVLGNESPVQPLMEDGRSEMCCILELYHINSYGMLVFKWTKIGLATGAAFNVIVCNYDFKRSDISATAQLFFAWRNIFVLARSALVSGAMTLLSFL</sequence>
<keyword evidence="2" id="KW-0732">Signal</keyword>
<feature type="signal peptide" evidence="2">
    <location>
        <begin position="1"/>
        <end position="25"/>
    </location>
</feature>
<dbReference type="AlphaFoldDB" id="S8DSY6"/>